<gene>
    <name evidence="1" type="ORF">SV7mr_34130</name>
</gene>
<protein>
    <recommendedName>
        <fullName evidence="3">Tetratricopeptide repeat protein</fullName>
    </recommendedName>
</protein>
<dbReference type="InterPro" id="IPR011990">
    <property type="entry name" value="TPR-like_helical_dom_sf"/>
</dbReference>
<dbReference type="InterPro" id="IPR011989">
    <property type="entry name" value="ARM-like"/>
</dbReference>
<dbReference type="Proteomes" id="UP000315003">
    <property type="component" value="Chromosome"/>
</dbReference>
<evidence type="ECO:0000313" key="2">
    <source>
        <dbReference type="Proteomes" id="UP000315003"/>
    </source>
</evidence>
<accession>A0A517SXM3</accession>
<dbReference type="AlphaFoldDB" id="A0A517SXM3"/>
<keyword evidence="2" id="KW-1185">Reference proteome</keyword>
<reference evidence="1 2" key="1">
    <citation type="submission" date="2019-02" db="EMBL/GenBank/DDBJ databases">
        <title>Deep-cultivation of Planctomycetes and their phenomic and genomic characterization uncovers novel biology.</title>
        <authorList>
            <person name="Wiegand S."/>
            <person name="Jogler M."/>
            <person name="Boedeker C."/>
            <person name="Pinto D."/>
            <person name="Vollmers J."/>
            <person name="Rivas-Marin E."/>
            <person name="Kohn T."/>
            <person name="Peeters S.H."/>
            <person name="Heuer A."/>
            <person name="Rast P."/>
            <person name="Oberbeckmann S."/>
            <person name="Bunk B."/>
            <person name="Jeske O."/>
            <person name="Meyerdierks A."/>
            <person name="Storesund J.E."/>
            <person name="Kallscheuer N."/>
            <person name="Luecker S."/>
            <person name="Lage O.M."/>
            <person name="Pohl T."/>
            <person name="Merkel B.J."/>
            <person name="Hornburger P."/>
            <person name="Mueller R.-W."/>
            <person name="Bruemmer F."/>
            <person name="Labrenz M."/>
            <person name="Spormann A.M."/>
            <person name="Op den Camp H."/>
            <person name="Overmann J."/>
            <person name="Amann R."/>
            <person name="Jetten M.S.M."/>
            <person name="Mascher T."/>
            <person name="Medema M.H."/>
            <person name="Devos D.P."/>
            <person name="Kaster A.-K."/>
            <person name="Ovreas L."/>
            <person name="Rohde M."/>
            <person name="Galperin M.Y."/>
            <person name="Jogler C."/>
        </authorList>
    </citation>
    <scope>NUCLEOTIDE SEQUENCE [LARGE SCALE GENOMIC DNA]</scope>
    <source>
        <strain evidence="1 2">SV_7m_r</strain>
    </source>
</reference>
<evidence type="ECO:0008006" key="3">
    <source>
        <dbReference type="Google" id="ProtNLM"/>
    </source>
</evidence>
<dbReference type="Gene3D" id="1.25.40.10">
    <property type="entry name" value="Tetratricopeptide repeat domain"/>
    <property type="match status" value="1"/>
</dbReference>
<organism evidence="1 2">
    <name type="scientific">Stieleria bergensis</name>
    <dbReference type="NCBI Taxonomy" id="2528025"/>
    <lineage>
        <taxon>Bacteria</taxon>
        <taxon>Pseudomonadati</taxon>
        <taxon>Planctomycetota</taxon>
        <taxon>Planctomycetia</taxon>
        <taxon>Pirellulales</taxon>
        <taxon>Pirellulaceae</taxon>
        <taxon>Stieleria</taxon>
    </lineage>
</organism>
<evidence type="ECO:0000313" key="1">
    <source>
        <dbReference type="EMBL" id="QDT60884.1"/>
    </source>
</evidence>
<dbReference type="Gene3D" id="1.25.10.10">
    <property type="entry name" value="Leucine-rich Repeat Variant"/>
    <property type="match status" value="1"/>
</dbReference>
<sequence>MAGKVGGGCQAAVAGRLCFLLKFEGMLKMNRFAGCLARTLLCLTALIGWARGSTADTVEVGSQVKVDGKIIRQADEGQAANVIVQLDPEISVAFPMSRVRRTTSSGDEELAWYQQELAKVGDDAELHYQLARACKGKGLNAQGDYHYRRAVAIDPRHSKARAALRFARDGLGLNAYEEQQRKRGLINAGGGWHVPDAWAAEQASEQATVESNRWIKELTKLKTLFYRKGRNSEDALAQIKAIDDPLATAAFVRAYKDSSQERAEPAAMRQLYLQKLADFRTPLAIKTLVEAGVYERDANLRDFALEALQKDGRASAVATYLPIIRSEKKKPSEVQAALRALRYFPDPELWREYVDALVTTHTEVRAPGPGFQVGKDASGAAGLGMGGNKPKVFKQQRQNSDALILLQEIAPDANFGYNKAQWRQYFVQRLNGSPSQLRRD</sequence>
<name>A0A517SXM3_9BACT</name>
<dbReference type="EMBL" id="CP036272">
    <property type="protein sequence ID" value="QDT60884.1"/>
    <property type="molecule type" value="Genomic_DNA"/>
</dbReference>
<proteinExistence type="predicted"/>
<dbReference type="SUPFAM" id="SSF48452">
    <property type="entry name" value="TPR-like"/>
    <property type="match status" value="1"/>
</dbReference>